<keyword evidence="2" id="KW-1185">Reference proteome</keyword>
<evidence type="ECO:0000313" key="2">
    <source>
        <dbReference type="Proteomes" id="UP001597509"/>
    </source>
</evidence>
<comment type="caution">
    <text evidence="1">The sequence shown here is derived from an EMBL/GenBank/DDBJ whole genome shotgun (WGS) entry which is preliminary data.</text>
</comment>
<dbReference type="EMBL" id="JBHUPE010000004">
    <property type="protein sequence ID" value="MFD2903849.1"/>
    <property type="molecule type" value="Genomic_DNA"/>
</dbReference>
<dbReference type="RefSeq" id="WP_380919454.1">
    <property type="nucleotide sequence ID" value="NZ_JBHUPE010000004.1"/>
</dbReference>
<dbReference type="Pfam" id="PF16389">
    <property type="entry name" value="DUF4998"/>
    <property type="match status" value="1"/>
</dbReference>
<name>A0ABW5YTR1_9SPHI</name>
<proteinExistence type="predicted"/>
<gene>
    <name evidence="1" type="ORF">ACFS6I_07940</name>
</gene>
<accession>A0ABW5YTR1</accession>
<protein>
    <submittedName>
        <fullName evidence="1">DUF4998 domain-containing protein</fullName>
    </submittedName>
</protein>
<dbReference type="PROSITE" id="PS51257">
    <property type="entry name" value="PROKAR_LIPOPROTEIN"/>
    <property type="match status" value="1"/>
</dbReference>
<reference evidence="2" key="1">
    <citation type="journal article" date="2019" name="Int. J. Syst. Evol. Microbiol.">
        <title>The Global Catalogue of Microorganisms (GCM) 10K type strain sequencing project: providing services to taxonomists for standard genome sequencing and annotation.</title>
        <authorList>
            <consortium name="The Broad Institute Genomics Platform"/>
            <consortium name="The Broad Institute Genome Sequencing Center for Infectious Disease"/>
            <person name="Wu L."/>
            <person name="Ma J."/>
        </authorList>
    </citation>
    <scope>NUCLEOTIDE SEQUENCE [LARGE SCALE GENOMIC DNA]</scope>
    <source>
        <strain evidence="2">KCTC 22209</strain>
    </source>
</reference>
<sequence length="240" mass="27690">MKNKIYTIIAFCTFLVAVSSCKPADYYYGDYLKNGEIYYPGRIDSLTLIPGNKRAILRFQMTTDPKVKLLKVFLRNSLSAKQTIIPFDVAPNSYGKIREINLDQLEEATYSVDVRSYSGKDSSQSVNTNQYIYGERYNLTLINRTFSSFDKTNSALHKATFNSESNLPREGTFFPMQYTEVVYQKLNGEMMTVKITPYETKANLQDIVSPSTIKYRTVYKPLVQSIDFFYTPYKEISYTK</sequence>
<organism evidence="1 2">
    <name type="scientific">Sphingobacterium anhuiense</name>
    <dbReference type="NCBI Taxonomy" id="493780"/>
    <lineage>
        <taxon>Bacteria</taxon>
        <taxon>Pseudomonadati</taxon>
        <taxon>Bacteroidota</taxon>
        <taxon>Sphingobacteriia</taxon>
        <taxon>Sphingobacteriales</taxon>
        <taxon>Sphingobacteriaceae</taxon>
        <taxon>Sphingobacterium</taxon>
    </lineage>
</organism>
<evidence type="ECO:0000313" key="1">
    <source>
        <dbReference type="EMBL" id="MFD2903849.1"/>
    </source>
</evidence>
<dbReference type="Proteomes" id="UP001597509">
    <property type="component" value="Unassembled WGS sequence"/>
</dbReference>